<evidence type="ECO:0000313" key="4">
    <source>
        <dbReference type="EMBL" id="MEA5364118.1"/>
    </source>
</evidence>
<protein>
    <submittedName>
        <fullName evidence="4">HtaA domain-containing protein</fullName>
    </submittedName>
</protein>
<reference evidence="4 5" key="1">
    <citation type="submission" date="2023-12" db="EMBL/GenBank/DDBJ databases">
        <title>Amycolatopsis sp. V23-08.</title>
        <authorList>
            <person name="Somphong A."/>
        </authorList>
    </citation>
    <scope>NUCLEOTIDE SEQUENCE [LARGE SCALE GENOMIC DNA]</scope>
    <source>
        <strain evidence="4 5">V23-08</strain>
    </source>
</reference>
<proteinExistence type="predicted"/>
<keyword evidence="1" id="KW-1133">Transmembrane helix</keyword>
<gene>
    <name evidence="4" type="ORF">VA596_31610</name>
</gene>
<dbReference type="InterPro" id="IPR007331">
    <property type="entry name" value="Htaa"/>
</dbReference>
<evidence type="ECO:0000313" key="5">
    <source>
        <dbReference type="Proteomes" id="UP001304298"/>
    </source>
</evidence>
<dbReference type="InterPro" id="IPR027273">
    <property type="entry name" value="Neocarzinostatin-like"/>
</dbReference>
<feature type="signal peptide" evidence="2">
    <location>
        <begin position="1"/>
        <end position="26"/>
    </location>
</feature>
<evidence type="ECO:0000256" key="2">
    <source>
        <dbReference type="SAM" id="SignalP"/>
    </source>
</evidence>
<feature type="chain" id="PRO_5046905572" evidence="2">
    <location>
        <begin position="27"/>
        <end position="600"/>
    </location>
</feature>
<dbReference type="Proteomes" id="UP001304298">
    <property type="component" value="Unassembled WGS sequence"/>
</dbReference>
<dbReference type="EMBL" id="JAYFSI010000008">
    <property type="protein sequence ID" value="MEA5364118.1"/>
    <property type="molecule type" value="Genomic_DNA"/>
</dbReference>
<name>A0ABU5RCX9_9PSEU</name>
<dbReference type="RefSeq" id="WP_323331860.1">
    <property type="nucleotide sequence ID" value="NZ_JAYFSI010000008.1"/>
</dbReference>
<keyword evidence="1" id="KW-0472">Membrane</keyword>
<dbReference type="SUPFAM" id="SSF49319">
    <property type="entry name" value="Actinoxanthin-like"/>
    <property type="match status" value="1"/>
</dbReference>
<dbReference type="Gene3D" id="2.60.40.230">
    <property type="entry name" value="Neocarzinostatin-like"/>
    <property type="match status" value="1"/>
</dbReference>
<dbReference type="Pfam" id="PF04213">
    <property type="entry name" value="HtaA"/>
    <property type="match status" value="2"/>
</dbReference>
<keyword evidence="2" id="KW-0732">Signal</keyword>
<keyword evidence="5" id="KW-1185">Reference proteome</keyword>
<feature type="domain" description="Htaa" evidence="3">
    <location>
        <begin position="166"/>
        <end position="323"/>
    </location>
</feature>
<evidence type="ECO:0000256" key="1">
    <source>
        <dbReference type="SAM" id="Phobius"/>
    </source>
</evidence>
<sequence length="600" mass="60995">MNLRRWAAVTLATAVLGSLGAPPASAATTPAVTVTPATGLDPAGTSITVKGTGFAPDANDGKGFGVRVGPAKDDVRTRTATGFQVSKLVKRDAVGVQIPLNADGSWELTVPVKAEYTSAGTTYNAATQPFSVYVFGWDTPDLTWDSTTALKFTGAGNPPPASTTGLDWGLKQTWRSYVERFGGTATADRGAAATPSPYRWPAGTSTWDGKTGKGSVAFGGRVTFTLEPHLIWNFELSNPKVTFAGDGTGKLSATVGYSFYGTKTAPEQVRTPSEVDFASLKFKGAPRQDGDNVVADIETATLTEAGAAAFAGFYPAATDLDPGKLVFPGEIGGTEPPTSTTPTTPSACVLSPGALTQGNLVWGFKKSFRGYVGGGTGNTITASGGAEVTNLDEVAGKPIPTGAYRFPLGSGQYTAAGEFTAQFGGQVAFSYPAHFFTLVLANPKLTIAQGKGTLSADVELKTTAGAPSPPVSKPGVALANLDLATATTTPGAGTLTVSAIKAALTSSDAFAGFYQAGDALDEPTVTLAASCATLPPAGNPGGPGASGGAGPDLVPDVAFRPGDLASTGVSLTGVYWGLALLAAGGSLLLWTRRRAIRSTR</sequence>
<feature type="domain" description="Htaa" evidence="3">
    <location>
        <begin position="357"/>
        <end position="525"/>
    </location>
</feature>
<organism evidence="4 5">
    <name type="scientific">Amycolatopsis heterodermiae</name>
    <dbReference type="NCBI Taxonomy" id="3110235"/>
    <lineage>
        <taxon>Bacteria</taxon>
        <taxon>Bacillati</taxon>
        <taxon>Actinomycetota</taxon>
        <taxon>Actinomycetes</taxon>
        <taxon>Pseudonocardiales</taxon>
        <taxon>Pseudonocardiaceae</taxon>
        <taxon>Amycolatopsis</taxon>
    </lineage>
</organism>
<keyword evidence="1" id="KW-0812">Transmembrane</keyword>
<comment type="caution">
    <text evidence="4">The sequence shown here is derived from an EMBL/GenBank/DDBJ whole genome shotgun (WGS) entry which is preliminary data.</text>
</comment>
<accession>A0ABU5RCX9</accession>
<feature type="transmembrane region" description="Helical" evidence="1">
    <location>
        <begin position="573"/>
        <end position="591"/>
    </location>
</feature>
<evidence type="ECO:0000259" key="3">
    <source>
        <dbReference type="Pfam" id="PF04213"/>
    </source>
</evidence>